<name>A0A814YBV4_9BILA</name>
<feature type="compositionally biased region" description="Low complexity" evidence="1">
    <location>
        <begin position="115"/>
        <end position="127"/>
    </location>
</feature>
<protein>
    <submittedName>
        <fullName evidence="4">Uncharacterized protein</fullName>
    </submittedName>
</protein>
<reference evidence="4" key="1">
    <citation type="submission" date="2021-02" db="EMBL/GenBank/DDBJ databases">
        <authorList>
            <person name="Nowell W R."/>
        </authorList>
    </citation>
    <scope>NUCLEOTIDE SEQUENCE</scope>
</reference>
<dbReference type="Proteomes" id="UP000663870">
    <property type="component" value="Unassembled WGS sequence"/>
</dbReference>
<sequence length="158" mass="17629">MSRLGSGNTNRNKSGNGGKKDKPITNGHQQKNNKKEESSSSDDDDDEPIRVPIQLKIEFVNSIMFRQWALAKKLCQFMLMYEPNNNEAKQYAPLIDYMLAKEQSSSSDDDDTSDNDSSGSSSSSDSSSNEEEKQNDTVEIQTPKPINASLSNKCPYHK</sequence>
<dbReference type="Proteomes" id="UP000663854">
    <property type="component" value="Unassembled WGS sequence"/>
</dbReference>
<dbReference type="Proteomes" id="UP000663889">
    <property type="component" value="Unassembled WGS sequence"/>
</dbReference>
<dbReference type="EMBL" id="CAJNOH010001064">
    <property type="protein sequence ID" value="CAF1170700.1"/>
    <property type="molecule type" value="Genomic_DNA"/>
</dbReference>
<dbReference type="Proteomes" id="UP000663864">
    <property type="component" value="Unassembled WGS sequence"/>
</dbReference>
<comment type="caution">
    <text evidence="4">The sequence shown here is derived from an EMBL/GenBank/DDBJ whole genome shotgun (WGS) entry which is preliminary data.</text>
</comment>
<dbReference type="EMBL" id="CAJOBD010001096">
    <property type="protein sequence ID" value="CAF3759811.1"/>
    <property type="molecule type" value="Genomic_DNA"/>
</dbReference>
<dbReference type="PANTHER" id="PTHR21520">
    <property type="entry name" value="GLUTAMATE-RICH PROTEIN 2"/>
    <property type="match status" value="1"/>
</dbReference>
<feature type="region of interest" description="Disordered" evidence="1">
    <location>
        <begin position="1"/>
        <end position="48"/>
    </location>
</feature>
<dbReference type="Proteomes" id="UP000663836">
    <property type="component" value="Unassembled WGS sequence"/>
</dbReference>
<evidence type="ECO:0000313" key="2">
    <source>
        <dbReference type="EMBL" id="CAF1003446.1"/>
    </source>
</evidence>
<evidence type="ECO:0000256" key="1">
    <source>
        <dbReference type="SAM" id="MobiDB-lite"/>
    </source>
</evidence>
<evidence type="ECO:0000313" key="4">
    <source>
        <dbReference type="EMBL" id="CAF1226769.1"/>
    </source>
</evidence>
<evidence type="ECO:0000313" key="7">
    <source>
        <dbReference type="Proteomes" id="UP000663870"/>
    </source>
</evidence>
<feature type="region of interest" description="Disordered" evidence="1">
    <location>
        <begin position="102"/>
        <end position="158"/>
    </location>
</feature>
<evidence type="ECO:0000313" key="5">
    <source>
        <dbReference type="EMBL" id="CAF1424442.1"/>
    </source>
</evidence>
<gene>
    <name evidence="6" type="ORF">JBS370_LOCUS13055</name>
    <name evidence="5" type="ORF">JXQ802_LOCUS36054</name>
    <name evidence="3" type="ORF">PYM288_LOCUS23258</name>
    <name evidence="4" type="ORF">SEV965_LOCUS22478</name>
    <name evidence="2" type="ORF">ZHD862_LOCUS12651</name>
</gene>
<dbReference type="EMBL" id="CAJNOL010001825">
    <property type="protein sequence ID" value="CAF1424442.1"/>
    <property type="molecule type" value="Genomic_DNA"/>
</dbReference>
<feature type="compositionally biased region" description="Polar residues" evidence="1">
    <location>
        <begin position="1"/>
        <end position="14"/>
    </location>
</feature>
<evidence type="ECO:0000313" key="3">
    <source>
        <dbReference type="EMBL" id="CAF1170700.1"/>
    </source>
</evidence>
<organism evidence="4 8">
    <name type="scientific">Rotaria sordida</name>
    <dbReference type="NCBI Taxonomy" id="392033"/>
    <lineage>
        <taxon>Eukaryota</taxon>
        <taxon>Metazoa</taxon>
        <taxon>Spiralia</taxon>
        <taxon>Gnathifera</taxon>
        <taxon>Rotifera</taxon>
        <taxon>Eurotatoria</taxon>
        <taxon>Bdelloidea</taxon>
        <taxon>Philodinida</taxon>
        <taxon>Philodinidae</taxon>
        <taxon>Rotaria</taxon>
    </lineage>
</organism>
<evidence type="ECO:0000313" key="8">
    <source>
        <dbReference type="Proteomes" id="UP000663889"/>
    </source>
</evidence>
<accession>A0A814YBV4</accession>
<keyword evidence="7" id="KW-1185">Reference proteome</keyword>
<dbReference type="EMBL" id="CAJNOT010000503">
    <property type="protein sequence ID" value="CAF1003446.1"/>
    <property type="molecule type" value="Genomic_DNA"/>
</dbReference>
<dbReference type="EMBL" id="CAJNOU010001593">
    <property type="protein sequence ID" value="CAF1226769.1"/>
    <property type="molecule type" value="Genomic_DNA"/>
</dbReference>
<proteinExistence type="predicted"/>
<dbReference type="InterPro" id="IPR026703">
    <property type="entry name" value="ERICH2"/>
</dbReference>
<dbReference type="AlphaFoldDB" id="A0A814YBV4"/>
<dbReference type="PANTHER" id="PTHR21520:SF2">
    <property type="entry name" value="GLUTAMATE-RICH PROTEIN 2"/>
    <property type="match status" value="1"/>
</dbReference>
<evidence type="ECO:0000313" key="6">
    <source>
        <dbReference type="EMBL" id="CAF3759811.1"/>
    </source>
</evidence>